<name>A0A6P8BGQ8_PYRGI</name>
<comment type="similarity">
    <text evidence="8">Belongs to the ustYa family.</text>
</comment>
<dbReference type="GO" id="GO:0043386">
    <property type="term" value="P:mycotoxin biosynthetic process"/>
    <property type="evidence" value="ECO:0007669"/>
    <property type="project" value="InterPro"/>
</dbReference>
<keyword evidence="5" id="KW-0843">Virulence</keyword>
<keyword evidence="4" id="KW-1133">Transmembrane helix</keyword>
<dbReference type="PANTHER" id="PTHR33365:SF4">
    <property type="entry name" value="CYCLOCHLOROTINE BIOSYNTHESIS PROTEIN O"/>
    <property type="match status" value="1"/>
</dbReference>
<dbReference type="RefSeq" id="XP_030986221.1">
    <property type="nucleotide sequence ID" value="XM_031122565.1"/>
</dbReference>
<evidence type="ECO:0000256" key="5">
    <source>
        <dbReference type="ARBA" id="ARBA00023026"/>
    </source>
</evidence>
<comment type="pathway">
    <text evidence="2">Mycotoxin biosynthesis.</text>
</comment>
<evidence type="ECO:0000313" key="9">
    <source>
        <dbReference type="Proteomes" id="UP000515153"/>
    </source>
</evidence>
<evidence type="ECO:0000256" key="4">
    <source>
        <dbReference type="ARBA" id="ARBA00022989"/>
    </source>
</evidence>
<comment type="subcellular location">
    <subcellularLocation>
        <location evidence="1">Membrane</location>
        <topology evidence="1">Single-pass membrane protein</topology>
    </subcellularLocation>
</comment>
<proteinExistence type="inferred from homology"/>
<protein>
    <submittedName>
        <fullName evidence="10">Uncharacterized protein</fullName>
    </submittedName>
</protein>
<dbReference type="GO" id="GO:0016020">
    <property type="term" value="C:membrane"/>
    <property type="evidence" value="ECO:0007669"/>
    <property type="project" value="UniProtKB-SubCell"/>
</dbReference>
<evidence type="ECO:0000313" key="10">
    <source>
        <dbReference type="RefSeq" id="XP_030986221.1"/>
    </source>
</evidence>
<sequence length="174" mass="19644">MSAARPGRWRGIPAIVIPFEKLPLLNRTENPSRHGSRFVTARAGVPHPSSPGGYVGVTEVFHHLHCLNVLRQHVWKDAYAPAGAHGKAEKDERPPLPATLRREARAHADHYVDTLRQAFICTADVTPYLIYAGGDGSDWPPKNSREDFKGLYKYRKFKPLLKYVWDNGIMVRPQ</sequence>
<evidence type="ECO:0000256" key="6">
    <source>
        <dbReference type="ARBA" id="ARBA00023136"/>
    </source>
</evidence>
<gene>
    <name evidence="10" type="ORF">PgNI_02499</name>
</gene>
<reference evidence="10" key="3">
    <citation type="submission" date="2025-08" db="UniProtKB">
        <authorList>
            <consortium name="RefSeq"/>
        </authorList>
    </citation>
    <scope>IDENTIFICATION</scope>
    <source>
        <strain evidence="10">NI907</strain>
    </source>
</reference>
<evidence type="ECO:0000256" key="2">
    <source>
        <dbReference type="ARBA" id="ARBA00004685"/>
    </source>
</evidence>
<dbReference type="Pfam" id="PF11807">
    <property type="entry name" value="UstYa"/>
    <property type="match status" value="1"/>
</dbReference>
<evidence type="ECO:0000256" key="1">
    <source>
        <dbReference type="ARBA" id="ARBA00004167"/>
    </source>
</evidence>
<evidence type="ECO:0000256" key="8">
    <source>
        <dbReference type="ARBA" id="ARBA00035112"/>
    </source>
</evidence>
<accession>A0A6P8BGQ8</accession>
<organism evidence="9 10">
    <name type="scientific">Pyricularia grisea</name>
    <name type="common">Crabgrass-specific blast fungus</name>
    <name type="synonym">Magnaporthe grisea</name>
    <dbReference type="NCBI Taxonomy" id="148305"/>
    <lineage>
        <taxon>Eukaryota</taxon>
        <taxon>Fungi</taxon>
        <taxon>Dikarya</taxon>
        <taxon>Ascomycota</taxon>
        <taxon>Pezizomycotina</taxon>
        <taxon>Sordariomycetes</taxon>
        <taxon>Sordariomycetidae</taxon>
        <taxon>Magnaporthales</taxon>
        <taxon>Pyriculariaceae</taxon>
        <taxon>Pyricularia</taxon>
    </lineage>
</organism>
<reference evidence="10" key="1">
    <citation type="journal article" date="2019" name="Mol. Biol. Evol.">
        <title>Blast fungal genomes show frequent chromosomal changes, gene gains and losses, and effector gene turnover.</title>
        <authorList>
            <person name="Gomez Luciano L.B."/>
            <person name="Jason Tsai I."/>
            <person name="Chuma I."/>
            <person name="Tosa Y."/>
            <person name="Chen Y.H."/>
            <person name="Li J.Y."/>
            <person name="Li M.Y."/>
            <person name="Jade Lu M.Y."/>
            <person name="Nakayashiki H."/>
            <person name="Li W.H."/>
        </authorList>
    </citation>
    <scope>NUCLEOTIDE SEQUENCE</scope>
    <source>
        <strain evidence="10">NI907</strain>
    </source>
</reference>
<dbReference type="KEGG" id="pgri:PgNI_02499"/>
<reference evidence="10" key="2">
    <citation type="submission" date="2019-10" db="EMBL/GenBank/DDBJ databases">
        <authorList>
            <consortium name="NCBI Genome Project"/>
        </authorList>
    </citation>
    <scope>NUCLEOTIDE SEQUENCE</scope>
    <source>
        <strain evidence="10">NI907</strain>
    </source>
</reference>
<dbReference type="GeneID" id="41957476"/>
<dbReference type="Proteomes" id="UP000515153">
    <property type="component" value="Unplaced"/>
</dbReference>
<keyword evidence="3" id="KW-0812">Transmembrane</keyword>
<evidence type="ECO:0000256" key="3">
    <source>
        <dbReference type="ARBA" id="ARBA00022692"/>
    </source>
</evidence>
<dbReference type="InterPro" id="IPR021765">
    <property type="entry name" value="UstYa-like"/>
</dbReference>
<keyword evidence="9" id="KW-1185">Reference proteome</keyword>
<evidence type="ECO:0000256" key="7">
    <source>
        <dbReference type="ARBA" id="ARBA00023180"/>
    </source>
</evidence>
<dbReference type="AlphaFoldDB" id="A0A6P8BGQ8"/>
<dbReference type="PANTHER" id="PTHR33365">
    <property type="entry name" value="YALI0B05434P"/>
    <property type="match status" value="1"/>
</dbReference>
<keyword evidence="6" id="KW-0472">Membrane</keyword>
<keyword evidence="7" id="KW-0325">Glycoprotein</keyword>